<feature type="signal peptide" evidence="1">
    <location>
        <begin position="1"/>
        <end position="24"/>
    </location>
</feature>
<proteinExistence type="predicted"/>
<protein>
    <recommendedName>
        <fullName evidence="4">Ecp2 effector protein domain-containing protein</fullName>
    </recommendedName>
</protein>
<evidence type="ECO:0000313" key="3">
    <source>
        <dbReference type="Proteomes" id="UP000503462"/>
    </source>
</evidence>
<keyword evidence="3" id="KW-1185">Reference proteome</keyword>
<name>A0A6H0XUM9_9PEZI</name>
<sequence length="144" mass="15443">MPSIYKTAALAATTALVFITGTNAGVIPQDNSTQIVSRGVQTSCTAGDWWHTKGAGDECWNGAYYTVNIDITYDSGNGCEPVRNGINNAVKAAGGWGGIWDYKCTADDKGATVLQFSACQSHGKAINWGLTVMYPEYDFHCPDY</sequence>
<keyword evidence="1" id="KW-0732">Signal</keyword>
<gene>
    <name evidence="2" type="ORF">AMS68_003835</name>
</gene>
<evidence type="ECO:0000313" key="2">
    <source>
        <dbReference type="EMBL" id="QIW98317.1"/>
    </source>
</evidence>
<evidence type="ECO:0008006" key="4">
    <source>
        <dbReference type="Google" id="ProtNLM"/>
    </source>
</evidence>
<dbReference type="EMBL" id="CP051141">
    <property type="protein sequence ID" value="QIW98317.1"/>
    <property type="molecule type" value="Genomic_DNA"/>
</dbReference>
<feature type="chain" id="PRO_5026148658" description="Ecp2 effector protein domain-containing protein" evidence="1">
    <location>
        <begin position="25"/>
        <end position="144"/>
    </location>
</feature>
<dbReference type="AlphaFoldDB" id="A0A6H0XUM9"/>
<accession>A0A6H0XUM9</accession>
<organism evidence="2 3">
    <name type="scientific">Peltaster fructicola</name>
    <dbReference type="NCBI Taxonomy" id="286661"/>
    <lineage>
        <taxon>Eukaryota</taxon>
        <taxon>Fungi</taxon>
        <taxon>Dikarya</taxon>
        <taxon>Ascomycota</taxon>
        <taxon>Pezizomycotina</taxon>
        <taxon>Dothideomycetes</taxon>
        <taxon>Dothideomycetes incertae sedis</taxon>
        <taxon>Peltaster</taxon>
    </lineage>
</organism>
<reference evidence="2 3" key="1">
    <citation type="journal article" date="2016" name="Sci. Rep.">
        <title>Peltaster fructicola genome reveals evolution from an invasive phytopathogen to an ectophytic parasite.</title>
        <authorList>
            <person name="Xu C."/>
            <person name="Chen H."/>
            <person name="Gleason M.L."/>
            <person name="Xu J.R."/>
            <person name="Liu H."/>
            <person name="Zhang R."/>
            <person name="Sun G."/>
        </authorList>
    </citation>
    <scope>NUCLEOTIDE SEQUENCE [LARGE SCALE GENOMIC DNA]</scope>
    <source>
        <strain evidence="2 3">LNHT1506</strain>
    </source>
</reference>
<evidence type="ECO:0000256" key="1">
    <source>
        <dbReference type="SAM" id="SignalP"/>
    </source>
</evidence>
<dbReference type="Proteomes" id="UP000503462">
    <property type="component" value="Chromosome 3"/>
</dbReference>